<keyword evidence="1" id="KW-0343">GTPase activation</keyword>
<reference evidence="5 6" key="1">
    <citation type="submission" date="2024-10" db="EMBL/GenBank/DDBJ databases">
        <title>Updated reference genomes for cyclostephanoid diatoms.</title>
        <authorList>
            <person name="Roberts W.R."/>
            <person name="Alverson A.J."/>
        </authorList>
    </citation>
    <scope>NUCLEOTIDE SEQUENCE [LARGE SCALE GENOMIC DNA]</scope>
    <source>
        <strain evidence="5 6">AJA276-08</strain>
    </source>
</reference>
<evidence type="ECO:0000256" key="1">
    <source>
        <dbReference type="ARBA" id="ARBA00022468"/>
    </source>
</evidence>
<proteinExistence type="predicted"/>
<dbReference type="Proteomes" id="UP001530315">
    <property type="component" value="Unassembled WGS sequence"/>
</dbReference>
<feature type="compositionally biased region" description="Basic and acidic residues" evidence="4">
    <location>
        <begin position="124"/>
        <end position="138"/>
    </location>
</feature>
<feature type="compositionally biased region" description="Polar residues" evidence="4">
    <location>
        <begin position="168"/>
        <end position="181"/>
    </location>
</feature>
<dbReference type="EMBL" id="JALLAZ020000102">
    <property type="protein sequence ID" value="KAL3803959.1"/>
    <property type="molecule type" value="Genomic_DNA"/>
</dbReference>
<feature type="compositionally biased region" description="Low complexity" evidence="4">
    <location>
        <begin position="802"/>
        <end position="826"/>
    </location>
</feature>
<keyword evidence="3" id="KW-0677">Repeat</keyword>
<sequence length="1165" mass="125916">MKGIHDPMTNLAVDSPDTERRRRRQQWPPSPTTTTMTTTASSSTSHQSGGENSAQEGGGARRTPSTTDDRNDPSDESDSFNDHHGISVGIDIDHPADPSPSSAHADQSHRPPPLPPSSSMEATAAHERQEMQQEEQRRPKTASQHPSSSGGGGGDDGSGNDGRASSSAMTTTGIPQQQYYQRSRPSLFSSLSSILGRGSLIMINFSQRNLNCADAQLIHSAILSNPQLSVLKLGYNNLGSSGADMIASAIHHGGGVHDDDDNDDDADRDDDGPSSSSSSMMIVEGKIAGHGVSPTSSQCGGVGRRDRQRRRGRLNRHHPSLKVLDLGFNNICDDGCTSLARLAVSGNPTLSTLYLSGNAVGERGALSLSEVLGRGCGLTSLHLTANRVGPSGVRGLMRSMAEFDVTMQMAHQDRENRMAQRQQSAAHHDEEEEARDENKEDISSIRRRKVKNGRNKGLTGNDMGDVERSTVNSADVDEDVDLESLGINDDEEIGMANIESPPDDLARLQGYQCMEELYLGGTHMESVGCLSVSNMLLTNLTLRVICLSDNGLNDKDLSLFSQSLSRNRALPLEILRLSFNRLTCLGVETLMNAIWGSTTLREIKLDNNQIRDRGAQLAAVVMTSVDLEVLDMGFNRLTIVGIKALMKSLAENRTLLTLTLSGNVLDTNASKAVSYALAYNKTILKLYVDHCSLSYAAQRHIAAGIVSNSNLALRVMSGFPLGGTCLFVCDLLGILALMILFFEYSSCVFPPSSPAISVTLGLPGAMETWSNEQVLKFIRVMWDRHRHEKERAVAALAPSQDSTQSMSNASRASSSSATSENLAESAAEPKLGPSDPATVVTAAKSAFQALGDAGGALLLTEESQRAISDSSPMVSSDAVMLEKTPSGTIRVPLLDGLDESDYKKSNSVRLEASTTHISDISLCMANGKDCPETPVDPVAKRRNLEWLRMHYRSLNEMDRLPYVHADLLQLYRYFYSPPPPYADDEGRVIVNDGILGPYQQSGGLSFSPVGGAAAMTNMWSSSSSPSPHVKQSALQRKTSYRGLHDVMMGQSNNTLPSPNFGAAAENSSKRRPVPDQSMQPATKRARSDKPRIDYFPRLKAKIDLYLCTSKQTKALALLRQLKFVETTMFHGGSPYCDQQSCSITCSTNSSEAVATDAEVILIDML</sequence>
<evidence type="ECO:0000256" key="4">
    <source>
        <dbReference type="SAM" id="MobiDB-lite"/>
    </source>
</evidence>
<dbReference type="GO" id="GO:0005096">
    <property type="term" value="F:GTPase activator activity"/>
    <property type="evidence" value="ECO:0007669"/>
    <property type="project" value="UniProtKB-KW"/>
</dbReference>
<dbReference type="Pfam" id="PF13516">
    <property type="entry name" value="LRR_6"/>
    <property type="match status" value="4"/>
</dbReference>
<feature type="compositionally biased region" description="Basic and acidic residues" evidence="4">
    <location>
        <begin position="80"/>
        <end position="96"/>
    </location>
</feature>
<dbReference type="Gene3D" id="3.80.10.10">
    <property type="entry name" value="Ribonuclease Inhibitor"/>
    <property type="match status" value="3"/>
</dbReference>
<dbReference type="SUPFAM" id="SSF52047">
    <property type="entry name" value="RNI-like"/>
    <property type="match status" value="2"/>
</dbReference>
<comment type="caution">
    <text evidence="5">The sequence shown here is derived from an EMBL/GenBank/DDBJ whole genome shotgun (WGS) entry which is preliminary data.</text>
</comment>
<feature type="region of interest" description="Disordered" evidence="4">
    <location>
        <begin position="1"/>
        <end position="181"/>
    </location>
</feature>
<feature type="region of interest" description="Disordered" evidence="4">
    <location>
        <begin position="411"/>
        <end position="474"/>
    </location>
</feature>
<feature type="region of interest" description="Disordered" evidence="4">
    <location>
        <begin position="251"/>
        <end position="316"/>
    </location>
</feature>
<organism evidence="5 6">
    <name type="scientific">Stephanodiscus triporus</name>
    <dbReference type="NCBI Taxonomy" id="2934178"/>
    <lineage>
        <taxon>Eukaryota</taxon>
        <taxon>Sar</taxon>
        <taxon>Stramenopiles</taxon>
        <taxon>Ochrophyta</taxon>
        <taxon>Bacillariophyta</taxon>
        <taxon>Coscinodiscophyceae</taxon>
        <taxon>Thalassiosirophycidae</taxon>
        <taxon>Stephanodiscales</taxon>
        <taxon>Stephanodiscaceae</taxon>
        <taxon>Stephanodiscus</taxon>
    </lineage>
</organism>
<evidence type="ECO:0000256" key="2">
    <source>
        <dbReference type="ARBA" id="ARBA00022614"/>
    </source>
</evidence>
<feature type="compositionally biased region" description="Low complexity" evidence="4">
    <location>
        <begin position="32"/>
        <end position="48"/>
    </location>
</feature>
<dbReference type="InterPro" id="IPR032675">
    <property type="entry name" value="LRR_dom_sf"/>
</dbReference>
<feature type="compositionally biased region" description="Gly residues" evidence="4">
    <location>
        <begin position="149"/>
        <end position="160"/>
    </location>
</feature>
<feature type="region of interest" description="Disordered" evidence="4">
    <location>
        <begin position="792"/>
        <end position="837"/>
    </location>
</feature>
<feature type="compositionally biased region" description="Basic residues" evidence="4">
    <location>
        <begin position="445"/>
        <end position="454"/>
    </location>
</feature>
<evidence type="ECO:0000313" key="5">
    <source>
        <dbReference type="EMBL" id="KAL3803959.1"/>
    </source>
</evidence>
<accession>A0ABD3QUV6</accession>
<protein>
    <submittedName>
        <fullName evidence="5">Uncharacterized protein</fullName>
    </submittedName>
</protein>
<dbReference type="InterPro" id="IPR027038">
    <property type="entry name" value="RanGap"/>
</dbReference>
<gene>
    <name evidence="5" type="ORF">ACHAW5_001736</name>
</gene>
<keyword evidence="2" id="KW-0433">Leucine-rich repeat</keyword>
<dbReference type="AlphaFoldDB" id="A0ABD3QUV6"/>
<evidence type="ECO:0000256" key="3">
    <source>
        <dbReference type="ARBA" id="ARBA00022737"/>
    </source>
</evidence>
<name>A0ABD3QUV6_9STRA</name>
<dbReference type="PANTHER" id="PTHR24113">
    <property type="entry name" value="RAN GTPASE-ACTIVATING PROTEIN 1"/>
    <property type="match status" value="1"/>
</dbReference>
<feature type="region of interest" description="Disordered" evidence="4">
    <location>
        <begin position="1047"/>
        <end position="1087"/>
    </location>
</feature>
<dbReference type="InterPro" id="IPR001611">
    <property type="entry name" value="Leu-rich_rpt"/>
</dbReference>
<evidence type="ECO:0000313" key="6">
    <source>
        <dbReference type="Proteomes" id="UP001530315"/>
    </source>
</evidence>
<dbReference type="PANTHER" id="PTHR24113:SF12">
    <property type="entry name" value="RAN GTPASE-ACTIVATING PROTEIN 1"/>
    <property type="match status" value="1"/>
</dbReference>
<feature type="compositionally biased region" description="Acidic residues" evidence="4">
    <location>
        <begin position="258"/>
        <end position="272"/>
    </location>
</feature>
<dbReference type="SMART" id="SM00368">
    <property type="entry name" value="LRR_RI"/>
    <property type="match status" value="11"/>
</dbReference>
<feature type="compositionally biased region" description="Basic residues" evidence="4">
    <location>
        <begin position="306"/>
        <end position="316"/>
    </location>
</feature>
<keyword evidence="6" id="KW-1185">Reference proteome</keyword>